<dbReference type="InterPro" id="IPR046372">
    <property type="entry name" value="PARG_cat_C"/>
</dbReference>
<evidence type="ECO:0000313" key="9">
    <source>
        <dbReference type="Proteomes" id="UP000053237"/>
    </source>
</evidence>
<evidence type="ECO:0000256" key="4">
    <source>
        <dbReference type="PIRSR" id="PIRSR607724-1"/>
    </source>
</evidence>
<feature type="active site" evidence="4">
    <location>
        <position position="474"/>
    </location>
</feature>
<dbReference type="GO" id="GO:0004649">
    <property type="term" value="F:poly(ADP-ribose) glycohydrolase activity"/>
    <property type="evidence" value="ECO:0007669"/>
    <property type="project" value="UniProtKB-EC"/>
</dbReference>
<dbReference type="Gene3D" id="3.40.50.10190">
    <property type="entry name" value="BRCT domain"/>
    <property type="match status" value="1"/>
</dbReference>
<reference evidence="8 9" key="1">
    <citation type="submission" date="2012-05" db="EMBL/GenBank/DDBJ databases">
        <title>Recombination and specialization in a pathogen metapopulation.</title>
        <authorList>
            <person name="Gardiner A."/>
            <person name="Kemen E."/>
            <person name="Schultz-Larsen T."/>
            <person name="MacLean D."/>
            <person name="Van Oosterhout C."/>
            <person name="Jones J.D.G."/>
        </authorList>
    </citation>
    <scope>NUCLEOTIDE SEQUENCE [LARGE SCALE GENOMIC DNA]</scope>
    <source>
        <strain evidence="8 9">Ac Nc2</strain>
    </source>
</reference>
<comment type="similarity">
    <text evidence="1">Belongs to the poly(ADP-ribose) glycohydrolase family.</text>
</comment>
<feature type="active site" evidence="4">
    <location>
        <position position="475"/>
    </location>
</feature>
<dbReference type="GO" id="GO:0005634">
    <property type="term" value="C:nucleus"/>
    <property type="evidence" value="ECO:0007669"/>
    <property type="project" value="TreeGrafter"/>
</dbReference>
<dbReference type="InterPro" id="IPR007724">
    <property type="entry name" value="Poly_GlycHdrlase"/>
</dbReference>
<sequence>MPNARQKKEERRRQARHKRKLKKLKGYKFRDDQYFIIFGYEERERKILEHKVTSHNGRMWRFSSQRVGLTSAPQSIFIVWSCWCDALFPWESEEYRTLSASSKSIRYVTDHWLDQVINDEKWIEPMSHSFYQPPINIYAPSMNHIVVNPFLSYPIRDTCEMIEDKFCNCCSCACHYRDEADEKKVRLQELDLPCSTYNYWHDRIPKWPYIVASLQLPIRDTKDLISLLQSLSEERLSMNCLQNALDQLLSLTDRQAFYRTILPKMKRLVIDLPFVLTHDDLPPPKRLLSVCTDNVRSPLVINHTHLTRRQVSALLCASFFCLFQRKTHTDRSIQNRFPAFDISKLYDGGFEGTCTLKTQKLRAILEYFLRIFSAECNHGLEIVTFSRVSLRLNYFDQKSQRGGLNLPNCPHVARLESLYRISSNKNSVLSDFPLVPVTIEKEKLIEDLYNNHIQIDFANMYAGGAVFGSSCVQEEIRFIISPELLVATLLFERLEDHEAFVVHGTERYSSYCGYGETFRFRGSFTDTTEFEVFSSAKSDDMTCYKRRKSVVVGIDAICYFGVASQFEWSHIRRDIIKACAGFFYPDKTCTSWSIATGNWGCGVFGGKPELKFLIQWVAASLAGKKLTYVLFSRHGINLHELEKLLVQHKSLTCEAIFSFLGRIEAANAQCQYVLLKYANTLVRIYPD</sequence>
<evidence type="ECO:0000256" key="1">
    <source>
        <dbReference type="ARBA" id="ARBA00009545"/>
    </source>
</evidence>
<evidence type="ECO:0000256" key="5">
    <source>
        <dbReference type="PIRSR" id="PIRSR607724-2"/>
    </source>
</evidence>
<organism evidence="8 9">
    <name type="scientific">Albugo candida</name>
    <dbReference type="NCBI Taxonomy" id="65357"/>
    <lineage>
        <taxon>Eukaryota</taxon>
        <taxon>Sar</taxon>
        <taxon>Stramenopiles</taxon>
        <taxon>Oomycota</taxon>
        <taxon>Peronosporomycetes</taxon>
        <taxon>Albuginales</taxon>
        <taxon>Albuginaceae</taxon>
        <taxon>Albugo</taxon>
    </lineage>
</organism>
<proteinExistence type="inferred from homology"/>
<dbReference type="GO" id="GO:0009225">
    <property type="term" value="P:nucleotide-sugar metabolic process"/>
    <property type="evidence" value="ECO:0007669"/>
    <property type="project" value="TreeGrafter"/>
</dbReference>
<name>A0A024G6Q9_9STRA</name>
<dbReference type="Pfam" id="PF05028">
    <property type="entry name" value="PARG_cat_C"/>
    <property type="match status" value="1"/>
</dbReference>
<dbReference type="OrthoDB" id="1937899at2759"/>
<evidence type="ECO:0000313" key="8">
    <source>
        <dbReference type="EMBL" id="CCI42348.1"/>
    </source>
</evidence>
<evidence type="ECO:0000259" key="6">
    <source>
        <dbReference type="Pfam" id="PF05028"/>
    </source>
</evidence>
<dbReference type="PANTHER" id="PTHR12837">
    <property type="entry name" value="POLY ADP-RIBOSE GLYCOHYDROLASE"/>
    <property type="match status" value="1"/>
</dbReference>
<dbReference type="GO" id="GO:0005975">
    <property type="term" value="P:carbohydrate metabolic process"/>
    <property type="evidence" value="ECO:0007669"/>
    <property type="project" value="InterPro"/>
</dbReference>
<evidence type="ECO:0000256" key="3">
    <source>
        <dbReference type="ARBA" id="ARBA00022801"/>
    </source>
</evidence>
<dbReference type="EMBL" id="CAIX01000033">
    <property type="protein sequence ID" value="CCI42348.1"/>
    <property type="molecule type" value="Genomic_DNA"/>
</dbReference>
<keyword evidence="3" id="KW-0378">Hydrolase</keyword>
<dbReference type="InterPro" id="IPR036420">
    <property type="entry name" value="BRCT_dom_sf"/>
</dbReference>
<accession>A0A024G6Q9</accession>
<evidence type="ECO:0000256" key="2">
    <source>
        <dbReference type="ARBA" id="ARBA00012255"/>
    </source>
</evidence>
<gene>
    <name evidence="8" type="ORF">BN9_031320</name>
</gene>
<dbReference type="PANTHER" id="PTHR12837:SF0">
    <property type="entry name" value="POLY(ADP-RIBOSE) GLYCOHYDROLASE"/>
    <property type="match status" value="1"/>
</dbReference>
<dbReference type="GO" id="GO:0005737">
    <property type="term" value="C:cytoplasm"/>
    <property type="evidence" value="ECO:0007669"/>
    <property type="project" value="TreeGrafter"/>
</dbReference>
<feature type="domain" description="PARG helical" evidence="7">
    <location>
        <begin position="252"/>
        <end position="387"/>
    </location>
</feature>
<feature type="domain" description="PARG catalytic Macro" evidence="6">
    <location>
        <begin position="431"/>
        <end position="634"/>
    </location>
</feature>
<dbReference type="Pfam" id="PF20811">
    <property type="entry name" value="PARG_cat_N"/>
    <property type="match status" value="1"/>
</dbReference>
<dbReference type="AlphaFoldDB" id="A0A024G6Q9"/>
<keyword evidence="9" id="KW-1185">Reference proteome</keyword>
<dbReference type="InParanoid" id="A0A024G6Q9"/>
<protein>
    <recommendedName>
        <fullName evidence="2">poly(ADP-ribose) glycohydrolase</fullName>
        <ecNumber evidence="2">3.2.1.143</ecNumber>
    </recommendedName>
</protein>
<dbReference type="InterPro" id="IPR048362">
    <property type="entry name" value="PARG_helical"/>
</dbReference>
<comment type="caution">
    <text evidence="8">The sequence shown here is derived from an EMBL/GenBank/DDBJ whole genome shotgun (WGS) entry which is preliminary data.</text>
</comment>
<feature type="binding site" evidence="5">
    <location>
        <position position="514"/>
    </location>
    <ligand>
        <name>substrate</name>
    </ligand>
</feature>
<feature type="binding site" evidence="5">
    <location>
        <position position="459"/>
    </location>
    <ligand>
        <name>substrate</name>
    </ligand>
</feature>
<dbReference type="EC" id="3.2.1.143" evidence="2"/>
<feature type="binding site" evidence="5">
    <location>
        <position position="473"/>
    </location>
    <ligand>
        <name>substrate</name>
    </ligand>
</feature>
<dbReference type="GO" id="GO:0006282">
    <property type="term" value="P:regulation of DNA repair"/>
    <property type="evidence" value="ECO:0007669"/>
    <property type="project" value="InterPro"/>
</dbReference>
<dbReference type="GO" id="GO:1990966">
    <property type="term" value="P:ATP generation from poly-ADP-D-ribose"/>
    <property type="evidence" value="ECO:0007669"/>
    <property type="project" value="TreeGrafter"/>
</dbReference>
<feature type="active site" evidence="4">
    <location>
        <position position="456"/>
    </location>
</feature>
<dbReference type="STRING" id="65357.A0A024G6Q9"/>
<evidence type="ECO:0000259" key="7">
    <source>
        <dbReference type="Pfam" id="PF20811"/>
    </source>
</evidence>
<dbReference type="Proteomes" id="UP000053237">
    <property type="component" value="Unassembled WGS sequence"/>
</dbReference>